<dbReference type="RefSeq" id="WP_176008651.1">
    <property type="nucleotide sequence ID" value="NZ_CP041372.2"/>
</dbReference>
<feature type="compositionally biased region" description="Basic residues" evidence="1">
    <location>
        <begin position="1"/>
        <end position="10"/>
    </location>
</feature>
<proteinExistence type="predicted"/>
<evidence type="ECO:0000256" key="1">
    <source>
        <dbReference type="SAM" id="MobiDB-lite"/>
    </source>
</evidence>
<protein>
    <submittedName>
        <fullName evidence="2">Uncharacterized protein</fullName>
    </submittedName>
</protein>
<feature type="region of interest" description="Disordered" evidence="1">
    <location>
        <begin position="1"/>
        <end position="46"/>
    </location>
</feature>
<name>A0A859FEF3_9BACI</name>
<organism evidence="2 3">
    <name type="scientific">Paenalkalicoccus suaedae</name>
    <dbReference type="NCBI Taxonomy" id="2592382"/>
    <lineage>
        <taxon>Bacteria</taxon>
        <taxon>Bacillati</taxon>
        <taxon>Bacillota</taxon>
        <taxon>Bacilli</taxon>
        <taxon>Bacillales</taxon>
        <taxon>Bacillaceae</taxon>
        <taxon>Paenalkalicoccus</taxon>
    </lineage>
</organism>
<gene>
    <name evidence="2" type="ORF">FLK61_28120</name>
</gene>
<accession>A0A859FEF3</accession>
<reference evidence="3" key="1">
    <citation type="submission" date="2019-07" db="EMBL/GenBank/DDBJ databases">
        <title>Bacillus alkalisoli sp. nov. isolated from saline soil.</title>
        <authorList>
            <person name="Sun J.-Q."/>
            <person name="Xu L."/>
        </authorList>
    </citation>
    <scope>NUCLEOTIDE SEQUENCE [LARGE SCALE GENOMIC DNA]</scope>
    <source>
        <strain evidence="3">M4U3P1</strain>
    </source>
</reference>
<dbReference type="EMBL" id="CP041372">
    <property type="protein sequence ID" value="QKS70615.1"/>
    <property type="molecule type" value="Genomic_DNA"/>
</dbReference>
<evidence type="ECO:0000313" key="2">
    <source>
        <dbReference type="EMBL" id="QKS70615.1"/>
    </source>
</evidence>
<dbReference type="Proteomes" id="UP000318138">
    <property type="component" value="Chromosome"/>
</dbReference>
<dbReference type="AlphaFoldDB" id="A0A859FEF3"/>
<dbReference type="KEGG" id="psua:FLK61_28120"/>
<keyword evidence="3" id="KW-1185">Reference proteome</keyword>
<sequence length="63" mass="6825">MPGHANHHARRANETDEGTNQLLAGSTSEDQNFYPSTNSLNSPNLGKKIDISVVTPSNCQFVL</sequence>
<feature type="compositionally biased region" description="Polar residues" evidence="1">
    <location>
        <begin position="18"/>
        <end position="44"/>
    </location>
</feature>
<evidence type="ECO:0000313" key="3">
    <source>
        <dbReference type="Proteomes" id="UP000318138"/>
    </source>
</evidence>